<comment type="caution">
    <text evidence="3">The sequence shown here is derived from an EMBL/GenBank/DDBJ whole genome shotgun (WGS) entry which is preliminary data.</text>
</comment>
<evidence type="ECO:0000259" key="2">
    <source>
        <dbReference type="Pfam" id="PF09995"/>
    </source>
</evidence>
<feature type="transmembrane region" description="Helical" evidence="1">
    <location>
        <begin position="25"/>
        <end position="45"/>
    </location>
</feature>
<sequence>MASIQLAIAVGIVHAMWRAAPRDLGGALLALGTYVVLVAGATVVFRDDLTSDRNSLLVGAAWLALLAGVTVAGLLLRVTDRDFPEVFAAPELAPAADHGFYGPGSVTWKVWSYPTSLTIGFQRAVVIEELDPHLVAAVTKTHGIYDRPRTRYDRTLRYFAMVAFGDTRSTTKAADVLVRIHAKGIGIDPVTDTRYDANDPDSQLWILVTAWHSILAAYERYGPGRLSAADEAQYWAECARAAELQTCDPDQVPRSRDEVRAYFEAMRPQLIGSEYARDAMRHLLQAEVMLPPMSRLLWPLTFVVTRLLRRGTLATMPVWMREVVDLPVNRYADAAVRPLLCVMFWAVSLNTAVQLLLLRILSPMTLPIAGPVLRRIEPLEARTMTPREAQAAYGFEPPAAAHADFRATQVRRVFTEGAAPQEDGILESQPILGNID</sequence>
<feature type="domain" description="ER-bound oxygenase mpaB/mpaB'/Rubber oxygenase catalytic" evidence="2">
    <location>
        <begin position="108"/>
        <end position="337"/>
    </location>
</feature>
<dbReference type="Pfam" id="PF09995">
    <property type="entry name" value="MPAB_Lcp_cat"/>
    <property type="match status" value="1"/>
</dbReference>
<gene>
    <name evidence="3" type="ORF">Q5722_04600</name>
</gene>
<keyword evidence="1" id="KW-0472">Membrane</keyword>
<accession>A0ABT9B2Y1</accession>
<proteinExistence type="predicted"/>
<dbReference type="InterPro" id="IPR018713">
    <property type="entry name" value="MPAB/Lcp_cat_dom"/>
</dbReference>
<organism evidence="3 4">
    <name type="scientific">Nocardioides jiangxiensis</name>
    <dbReference type="NCBI Taxonomy" id="3064524"/>
    <lineage>
        <taxon>Bacteria</taxon>
        <taxon>Bacillati</taxon>
        <taxon>Actinomycetota</taxon>
        <taxon>Actinomycetes</taxon>
        <taxon>Propionibacteriales</taxon>
        <taxon>Nocardioidaceae</taxon>
        <taxon>Nocardioides</taxon>
    </lineage>
</organism>
<feature type="transmembrane region" description="Helical" evidence="1">
    <location>
        <begin position="57"/>
        <end position="76"/>
    </location>
</feature>
<dbReference type="RefSeq" id="WP_305027035.1">
    <property type="nucleotide sequence ID" value="NZ_JAUQTA010000001.1"/>
</dbReference>
<feature type="transmembrane region" description="Helical" evidence="1">
    <location>
        <begin position="335"/>
        <end position="358"/>
    </location>
</feature>
<dbReference type="EMBL" id="JAUQTA010000001">
    <property type="protein sequence ID" value="MDO7867646.1"/>
    <property type="molecule type" value="Genomic_DNA"/>
</dbReference>
<keyword evidence="3" id="KW-0560">Oxidoreductase</keyword>
<dbReference type="EC" id="1.-.-.-" evidence="3"/>
<protein>
    <submittedName>
        <fullName evidence="3">Oxygenase MpaB family protein</fullName>
        <ecNumber evidence="3">1.-.-.-</ecNumber>
    </submittedName>
</protein>
<keyword evidence="1" id="KW-0812">Transmembrane</keyword>
<dbReference type="Proteomes" id="UP001233314">
    <property type="component" value="Unassembled WGS sequence"/>
</dbReference>
<evidence type="ECO:0000256" key="1">
    <source>
        <dbReference type="SAM" id="Phobius"/>
    </source>
</evidence>
<evidence type="ECO:0000313" key="4">
    <source>
        <dbReference type="Proteomes" id="UP001233314"/>
    </source>
</evidence>
<evidence type="ECO:0000313" key="3">
    <source>
        <dbReference type="EMBL" id="MDO7867646.1"/>
    </source>
</evidence>
<dbReference type="PANTHER" id="PTHR36151">
    <property type="entry name" value="BLR2777 PROTEIN"/>
    <property type="match status" value="1"/>
</dbReference>
<keyword evidence="1" id="KW-1133">Transmembrane helix</keyword>
<dbReference type="PANTHER" id="PTHR36151:SF3">
    <property type="entry name" value="ER-BOUND OXYGENASE MPAB_MPAB'_RUBBER OXYGENASE CATALYTIC DOMAIN-CONTAINING PROTEIN"/>
    <property type="match status" value="1"/>
</dbReference>
<dbReference type="GO" id="GO:0016491">
    <property type="term" value="F:oxidoreductase activity"/>
    <property type="evidence" value="ECO:0007669"/>
    <property type="project" value="UniProtKB-KW"/>
</dbReference>
<keyword evidence="4" id="KW-1185">Reference proteome</keyword>
<reference evidence="3 4" key="1">
    <citation type="submission" date="2023-07" db="EMBL/GenBank/DDBJ databases">
        <title>Nocardioides sp. nov WY-20 isolated from soil.</title>
        <authorList>
            <person name="Liu B."/>
            <person name="Wan Y."/>
        </authorList>
    </citation>
    <scope>NUCLEOTIDE SEQUENCE [LARGE SCALE GENOMIC DNA]</scope>
    <source>
        <strain evidence="3 4">WY-20</strain>
    </source>
</reference>
<name>A0ABT9B2Y1_9ACTN</name>